<evidence type="ECO:0000256" key="4">
    <source>
        <dbReference type="ARBA" id="ARBA00022989"/>
    </source>
</evidence>
<name>A0A812YFJ7_SYMPI</name>
<dbReference type="PROSITE" id="PS50222">
    <property type="entry name" value="EF_HAND_2"/>
    <property type="match status" value="2"/>
</dbReference>
<comment type="subcellular location">
    <subcellularLocation>
        <location evidence="1">Membrane</location>
        <topology evidence="1">Multi-pass membrane protein</topology>
    </subcellularLocation>
</comment>
<feature type="transmembrane region" description="Helical" evidence="7">
    <location>
        <begin position="76"/>
        <end position="99"/>
    </location>
</feature>
<dbReference type="PANTHER" id="PTHR10037">
    <property type="entry name" value="VOLTAGE-GATED CATION CHANNEL CALCIUM AND SODIUM"/>
    <property type="match status" value="1"/>
</dbReference>
<evidence type="ECO:0000256" key="2">
    <source>
        <dbReference type="ARBA" id="ARBA00022692"/>
    </source>
</evidence>
<feature type="transmembrane region" description="Helical" evidence="7">
    <location>
        <begin position="179"/>
        <end position="209"/>
    </location>
</feature>
<dbReference type="SMART" id="SM00054">
    <property type="entry name" value="EFh"/>
    <property type="match status" value="2"/>
</dbReference>
<feature type="transmembrane region" description="Helical" evidence="7">
    <location>
        <begin position="267"/>
        <end position="292"/>
    </location>
</feature>
<proteinExistence type="predicted"/>
<feature type="transmembrane region" description="Helical" evidence="7">
    <location>
        <begin position="934"/>
        <end position="952"/>
    </location>
</feature>
<comment type="caution">
    <text evidence="9">The sequence shown here is derived from an EMBL/GenBank/DDBJ whole genome shotgun (WGS) entry which is preliminary data.</text>
</comment>
<dbReference type="InterPro" id="IPR043203">
    <property type="entry name" value="VGCC_Ca_Na"/>
</dbReference>
<dbReference type="SMART" id="SM00368">
    <property type="entry name" value="LRR_RI"/>
    <property type="match status" value="2"/>
</dbReference>
<dbReference type="Gene3D" id="1.10.238.10">
    <property type="entry name" value="EF-hand"/>
    <property type="match status" value="2"/>
</dbReference>
<reference evidence="9" key="1">
    <citation type="submission" date="2021-02" db="EMBL/GenBank/DDBJ databases">
        <authorList>
            <person name="Dougan E. K."/>
            <person name="Rhodes N."/>
            <person name="Thang M."/>
            <person name="Chan C."/>
        </authorList>
    </citation>
    <scope>NUCLEOTIDE SEQUENCE</scope>
</reference>
<keyword evidence="2 7" id="KW-0812">Transmembrane</keyword>
<dbReference type="EMBL" id="CAJNIZ010047693">
    <property type="protein sequence ID" value="CAE7773777.1"/>
    <property type="molecule type" value="Genomic_DNA"/>
</dbReference>
<feature type="transmembrane region" description="Helical" evidence="7">
    <location>
        <begin position="36"/>
        <end position="56"/>
    </location>
</feature>
<feature type="transmembrane region" description="Helical" evidence="7">
    <location>
        <begin position="730"/>
        <end position="755"/>
    </location>
</feature>
<dbReference type="GO" id="GO:0005248">
    <property type="term" value="F:voltage-gated sodium channel activity"/>
    <property type="evidence" value="ECO:0007669"/>
    <property type="project" value="TreeGrafter"/>
</dbReference>
<feature type="transmembrane region" description="Helical" evidence="7">
    <location>
        <begin position="984"/>
        <end position="1002"/>
    </location>
</feature>
<feature type="domain" description="EF-hand" evidence="8">
    <location>
        <begin position="1213"/>
        <end position="1248"/>
    </location>
</feature>
<keyword evidence="3" id="KW-0106">Calcium</keyword>
<evidence type="ECO:0000256" key="3">
    <source>
        <dbReference type="ARBA" id="ARBA00022837"/>
    </source>
</evidence>
<evidence type="ECO:0000256" key="6">
    <source>
        <dbReference type="SAM" id="MobiDB-lite"/>
    </source>
</evidence>
<dbReference type="OrthoDB" id="120976at2759"/>
<feature type="compositionally biased region" description="Basic and acidic residues" evidence="6">
    <location>
        <begin position="1865"/>
        <end position="1895"/>
    </location>
</feature>
<feature type="transmembrane region" description="Helical" evidence="7">
    <location>
        <begin position="691"/>
        <end position="710"/>
    </location>
</feature>
<dbReference type="Pfam" id="PF13202">
    <property type="entry name" value="EF-hand_5"/>
    <property type="match status" value="2"/>
</dbReference>
<protein>
    <submittedName>
        <fullName evidence="9">Scn11a protein</fullName>
    </submittedName>
</protein>
<evidence type="ECO:0000256" key="5">
    <source>
        <dbReference type="ARBA" id="ARBA00023136"/>
    </source>
</evidence>
<dbReference type="GO" id="GO:0001518">
    <property type="term" value="C:voltage-gated sodium channel complex"/>
    <property type="evidence" value="ECO:0007669"/>
    <property type="project" value="TreeGrafter"/>
</dbReference>
<dbReference type="SUPFAM" id="SSF47473">
    <property type="entry name" value="EF-hand"/>
    <property type="match status" value="1"/>
</dbReference>
<feature type="transmembrane region" description="Helical" evidence="7">
    <location>
        <begin position="230"/>
        <end position="247"/>
    </location>
</feature>
<evidence type="ECO:0000259" key="8">
    <source>
        <dbReference type="PROSITE" id="PS50222"/>
    </source>
</evidence>
<dbReference type="PANTHER" id="PTHR10037:SF62">
    <property type="entry name" value="SODIUM CHANNEL PROTEIN 60E"/>
    <property type="match status" value="1"/>
</dbReference>
<dbReference type="PROSITE" id="PS00018">
    <property type="entry name" value="EF_HAND_1"/>
    <property type="match status" value="2"/>
</dbReference>
<feature type="transmembrane region" description="Helical" evidence="7">
    <location>
        <begin position="1076"/>
        <end position="1096"/>
    </location>
</feature>
<gene>
    <name evidence="9" type="primary">Scn11a</name>
    <name evidence="9" type="ORF">SPIL2461_LOCUS22853</name>
</gene>
<feature type="transmembrane region" description="Helical" evidence="7">
    <location>
        <begin position="120"/>
        <end position="141"/>
    </location>
</feature>
<dbReference type="Gene3D" id="1.10.287.70">
    <property type="match status" value="3"/>
</dbReference>
<feature type="domain" description="EF-hand" evidence="8">
    <location>
        <begin position="779"/>
        <end position="814"/>
    </location>
</feature>
<feature type="transmembrane region" description="Helical" evidence="7">
    <location>
        <begin position="1163"/>
        <end position="1189"/>
    </location>
</feature>
<keyword evidence="5 7" id="KW-0472">Membrane</keyword>
<dbReference type="Pfam" id="PF00520">
    <property type="entry name" value="Ion_trans"/>
    <property type="match status" value="3"/>
</dbReference>
<organism evidence="9 10">
    <name type="scientific">Symbiodinium pilosum</name>
    <name type="common">Dinoflagellate</name>
    <dbReference type="NCBI Taxonomy" id="2952"/>
    <lineage>
        <taxon>Eukaryota</taxon>
        <taxon>Sar</taxon>
        <taxon>Alveolata</taxon>
        <taxon>Dinophyceae</taxon>
        <taxon>Suessiales</taxon>
        <taxon>Symbiodiniaceae</taxon>
        <taxon>Symbiodinium</taxon>
    </lineage>
</organism>
<feature type="region of interest" description="Disordered" evidence="6">
    <location>
        <begin position="1776"/>
        <end position="1796"/>
    </location>
</feature>
<dbReference type="InterPro" id="IPR011992">
    <property type="entry name" value="EF-hand-dom_pair"/>
</dbReference>
<feature type="transmembrane region" description="Helical" evidence="7">
    <location>
        <begin position="551"/>
        <end position="569"/>
    </location>
</feature>
<dbReference type="SUPFAM" id="SSF81324">
    <property type="entry name" value="Voltage-gated potassium channels"/>
    <property type="match status" value="3"/>
</dbReference>
<feature type="transmembrane region" description="Helical" evidence="7">
    <location>
        <begin position="643"/>
        <end position="670"/>
    </location>
</feature>
<feature type="region of interest" description="Disordered" evidence="6">
    <location>
        <begin position="1865"/>
        <end position="1903"/>
    </location>
</feature>
<keyword evidence="4 7" id="KW-1133">Transmembrane helix</keyword>
<dbReference type="Gene3D" id="3.80.10.10">
    <property type="entry name" value="Ribonuclease Inhibitor"/>
    <property type="match status" value="1"/>
</dbReference>
<feature type="transmembrane region" description="Helical" evidence="7">
    <location>
        <begin position="1014"/>
        <end position="1037"/>
    </location>
</feature>
<evidence type="ECO:0000256" key="1">
    <source>
        <dbReference type="ARBA" id="ARBA00004141"/>
    </source>
</evidence>
<dbReference type="InterPro" id="IPR027359">
    <property type="entry name" value="Volt_channel_dom_sf"/>
</dbReference>
<dbReference type="Proteomes" id="UP000649617">
    <property type="component" value="Unassembled WGS sequence"/>
</dbReference>
<evidence type="ECO:0000256" key="7">
    <source>
        <dbReference type="SAM" id="Phobius"/>
    </source>
</evidence>
<dbReference type="InterPro" id="IPR002048">
    <property type="entry name" value="EF_hand_dom"/>
</dbReference>
<dbReference type="CDD" id="cd00051">
    <property type="entry name" value="EFh"/>
    <property type="match status" value="1"/>
</dbReference>
<dbReference type="InterPro" id="IPR018247">
    <property type="entry name" value="EF_Hand_1_Ca_BS"/>
</dbReference>
<dbReference type="GO" id="GO:0005509">
    <property type="term" value="F:calcium ion binding"/>
    <property type="evidence" value="ECO:0007669"/>
    <property type="project" value="InterPro"/>
</dbReference>
<feature type="region of interest" description="Disordered" evidence="6">
    <location>
        <begin position="1343"/>
        <end position="1371"/>
    </location>
</feature>
<feature type="transmembrane region" description="Helical" evidence="7">
    <location>
        <begin position="503"/>
        <end position="523"/>
    </location>
</feature>
<dbReference type="InterPro" id="IPR032675">
    <property type="entry name" value="LRR_dom_sf"/>
</dbReference>
<sequence length="1903" mass="214091">MKWIRKAPLSVLWSGDKAPHREASFKQRLRSFIKGPFDLIIGGIVILNISFMIMLTEWNGSVIDQSLGLSEPSLSWFSADFFSVTEYVFFVIFFVDVLVKVAVLQREWYYSSREGIMYLNLFDAALVITNFVELILLPAILQEGAQELRINHVRVIKLLRMGRTLRIVKTLSIFLPLRVLVGTCVASLGAFFWSIILLLVLKITFALIVSQSLQSWILDESNDVQARLEIHALYGSFLKATYTMFEITYSGGWPTMVRPVLDKVDGWYAAAFLPYVTLVVFAVLRIVTALFLKETLASAAQDAEIVIEETRRTAIKYQEKKFIGLSPETNDQFQFFPRGRSEDSHVASAIAAFAGVFNLDGGMPVPGHAEKLPPPQSHLETWLLAALDFKFAQQEAVLRGLIGRNSNGILFPLASFDSEGFDSRNVLESRTAQASLQIHADFLTEDDDLSISPGVKSQLSSETSDAKSHKFGKALNTLGAQVMHEKFAPEPPLKAFVKGQADILIGMVVIINVCFMIVHAQWIGTFADESVGLGDQPWQGVTQEFFDISEYIFFALYVLDVGMRILVLRKEWWYDPLRGRMYLNVFDAVLVSINFLELLIIPAIVGDGSQLSANQIRLIKLSRVARTLRVIKSLSLFRQLRHLVGTCIASVGAMFWSIVLLVLCQLTFALMACQALQPFIMNDQADLETRLLINNWYGSFFKAMYTMFEITLSGGWPLLVRPVVEQVDAWYAALFLPYVAVVVFAVLRIVTALFIKETLQTASNDAEMVMEENRSSSLRYQKRLEQLFQLVDDDGNGQLTLEEFRTAVNMPSVANYLKYMDVTIRECEPLFEILAEGDGLITIAVSKAHDGLDARAYFGEAGQGPESLRALGFLTFFSARVEKGPEDSATTADLAERKTRRLHTGRTFQNLGAQVMRETWEPDPPLKAFVKGPLDLYAGVVVIINVAMMIWHTQWTGSLADMSVGIQAEGPSWIRQEMFDISEYVFFSLYILDLTLRVAVLRSEWWFDPHRGRMYLNAFDAILVSVNFFELILFPAITSSWEGDLNPNHIRMMKLLRVARSLRIFKTVSMFRHLRNLVSCCVASFFALIWSVILLLMCKLTFALIICQALQGVIMDEETDMDVRVQMNNLYGSFLKSMYTMFEITLSGGWPLLVRPVLERVSLWYAGLFLPYVTFVVFAILRIVTALFIKETLQSAENDAEMMMEDSRSTSQRYQRRLEELFRLVDDDGDGHLTLEEFRSACSLPSVEQYMGYLDVTLRDCEPLFEILAEGDGLITITEFCKGVMQLKGLAKAIDIVMLKHENEKKGHDSGNAYALGDYPGLVISSNLATYLKPFSENLAESPARMAPKKGKKDAGAEEEPVEIPVASPEPAEEVAKPRKAWFYGINNHVEQLAPEVVQAYKGTGSLRQDFAGLCDALGIVGHHALMPEKDVESPREAGPPPVLTLQSYLLDRASMMVLKVVLPTSLHLDTLRLCGCSMDIELLQLLREALTSDTSVRSLQLEWNRVELALDDKARTSLNEAHHWSEIDEAEKSLSSLRTQRSLIKFREELEFRQGGDVKTAIQRLAEHAVKGHPATSALWPLDINSWVSTFYEVFQMDVLDCEPVFNMLDSDYGDGDGLVCLSRLQEVLDGLPVEEFATEDRLLPPAQCPEFSDEIGSAFAAFMDRTSPLEVISFRCCNLARLEIQAISSCLASPSPHLRALNLWGNKVCDRGAQALAQALEFNFGLQFLGLGRNFVTHEGLRALCSVLGSRRLDEKAAAEKVMKYLKDQQKEVEKKRKAFGAPPKDGNGRERYWPEPHLDTCEELKDDLGTQYWIWTRNTIIKTVNVEQNPIRDVDAVESLQPWGTGALILRSTPCAPALLERQKQKAKEQEQLQKEMERGEDAVGGQDEKSSKGWKLILS</sequence>
<dbReference type="Gene3D" id="1.20.120.350">
    <property type="entry name" value="Voltage-gated potassium channels. Chain C"/>
    <property type="match status" value="3"/>
</dbReference>
<feature type="transmembrane region" description="Helical" evidence="7">
    <location>
        <begin position="581"/>
        <end position="605"/>
    </location>
</feature>
<dbReference type="SUPFAM" id="SSF52047">
    <property type="entry name" value="RNI-like"/>
    <property type="match status" value="1"/>
</dbReference>
<dbReference type="InterPro" id="IPR005821">
    <property type="entry name" value="Ion_trans_dom"/>
</dbReference>
<evidence type="ECO:0000313" key="10">
    <source>
        <dbReference type="Proteomes" id="UP000649617"/>
    </source>
</evidence>
<accession>A0A812YFJ7</accession>
<keyword evidence="10" id="KW-1185">Reference proteome</keyword>
<evidence type="ECO:0000313" key="9">
    <source>
        <dbReference type="EMBL" id="CAE7773777.1"/>
    </source>
</evidence>